<feature type="region of interest" description="Disordered" evidence="1">
    <location>
        <begin position="34"/>
        <end position="66"/>
    </location>
</feature>
<dbReference type="Proteomes" id="UP000067626">
    <property type="component" value="Chromosome"/>
</dbReference>
<keyword evidence="3" id="KW-1185">Reference proteome</keyword>
<proteinExistence type="predicted"/>
<accession>A0A0K1EIR8</accession>
<organism evidence="2 3">
    <name type="scientific">Chondromyces crocatus</name>
    <dbReference type="NCBI Taxonomy" id="52"/>
    <lineage>
        <taxon>Bacteria</taxon>
        <taxon>Pseudomonadati</taxon>
        <taxon>Myxococcota</taxon>
        <taxon>Polyangia</taxon>
        <taxon>Polyangiales</taxon>
        <taxon>Polyangiaceae</taxon>
        <taxon>Chondromyces</taxon>
    </lineage>
</organism>
<dbReference type="KEGG" id="ccro:CMC5_046480"/>
<feature type="compositionally biased region" description="Basic and acidic residues" evidence="1">
    <location>
        <begin position="41"/>
        <end position="63"/>
    </location>
</feature>
<reference evidence="2 3" key="1">
    <citation type="submission" date="2015-07" db="EMBL/GenBank/DDBJ databases">
        <title>Genome analysis of myxobacterium Chondromyces crocatus Cm c5 reveals a high potential for natural compound synthesis and the genetic basis for the loss of fruiting body formation.</title>
        <authorList>
            <person name="Zaburannyi N."/>
            <person name="Bunk B."/>
            <person name="Maier J."/>
            <person name="Overmann J."/>
            <person name="Mueller R."/>
        </authorList>
    </citation>
    <scope>NUCLEOTIDE SEQUENCE [LARGE SCALE GENOMIC DNA]</scope>
    <source>
        <strain evidence="2 3">Cm c5</strain>
    </source>
</reference>
<gene>
    <name evidence="2" type="ORF">CMC5_046480</name>
</gene>
<evidence type="ECO:0000313" key="3">
    <source>
        <dbReference type="Proteomes" id="UP000067626"/>
    </source>
</evidence>
<evidence type="ECO:0000313" key="2">
    <source>
        <dbReference type="EMBL" id="AKT40493.1"/>
    </source>
</evidence>
<evidence type="ECO:0000256" key="1">
    <source>
        <dbReference type="SAM" id="MobiDB-lite"/>
    </source>
</evidence>
<sequence length="108" mass="11878">MAIGLLRCAAMTRVDRMMAVMGASLWLFVAAGSSVAGCSQKESRPKGREADPTRDKECRDPSRPRAYFYPAEDRTHYAPDDPRKDGCELLVADHLFCCPAGTPETQTP</sequence>
<dbReference type="AlphaFoldDB" id="A0A0K1EIR8"/>
<name>A0A0K1EIR8_CHOCO</name>
<protein>
    <submittedName>
        <fullName evidence="2">Uncharacterized protein</fullName>
    </submittedName>
</protein>
<dbReference type="EMBL" id="CP012159">
    <property type="protein sequence ID" value="AKT40493.1"/>
    <property type="molecule type" value="Genomic_DNA"/>
</dbReference>